<accession>L8JML1</accession>
<sequence length="392" mass="46080">MKPKRTFSKAEARNIIIHSQLLSDEKQQSRDIIRQLGYVQIDTLAVAERAHHHVFHARNTDYSKDELATMLKNRQVFEYWSHAASYLPMDDYRYSLIRKREYAKGKSHWFKHDKKMTRYVVKRIKEEGPLQSKDFKDPRNVSGAWYDWKPAKIALEQLFMEGKLMVAERVNFQKVYDLTERVLPPGINTSMPTAREFYEYLIRKALSAHGLASLAEISYLRKGIREGLQKAIKKLVREGEVLPVKVEGQDQMYYTLTNTPEPKCNKKVHILSPFDNLVIQRKRTLELFDFDYQLECYLPEKKRKFGYYCLPLLYKDRLIGKFDPKADRATGIFTIRTFWLEPDFTPDDIFLNELAISLKNFMAFCGCYKLEVDTSITSPVPQTVQQFVNDLQ</sequence>
<dbReference type="AlphaFoldDB" id="L8JML1"/>
<dbReference type="OrthoDB" id="9787207at2"/>
<dbReference type="eggNOG" id="COG3214">
    <property type="taxonomic scope" value="Bacteria"/>
</dbReference>
<organism evidence="1 2">
    <name type="scientific">Fulvivirga imtechensis AK7</name>
    <dbReference type="NCBI Taxonomy" id="1237149"/>
    <lineage>
        <taxon>Bacteria</taxon>
        <taxon>Pseudomonadati</taxon>
        <taxon>Bacteroidota</taxon>
        <taxon>Cytophagia</taxon>
        <taxon>Cytophagales</taxon>
        <taxon>Fulvivirgaceae</taxon>
        <taxon>Fulvivirga</taxon>
    </lineage>
</organism>
<dbReference type="Proteomes" id="UP000011135">
    <property type="component" value="Unassembled WGS sequence"/>
</dbReference>
<comment type="caution">
    <text evidence="1">The sequence shown here is derived from an EMBL/GenBank/DDBJ whole genome shotgun (WGS) entry which is preliminary data.</text>
</comment>
<reference evidence="1 2" key="1">
    <citation type="submission" date="2012-12" db="EMBL/GenBank/DDBJ databases">
        <title>Genome assembly of Fulvivirga imtechensis AK7.</title>
        <authorList>
            <person name="Nupur N."/>
            <person name="Khatri I."/>
            <person name="Kumar R."/>
            <person name="Subramanian S."/>
            <person name="Pinnaka A."/>
        </authorList>
    </citation>
    <scope>NUCLEOTIDE SEQUENCE [LARGE SCALE GENOMIC DNA]</scope>
    <source>
        <strain evidence="1 2">AK7</strain>
    </source>
</reference>
<dbReference type="STRING" id="1237149.C900_05005"/>
<name>L8JML1_9BACT</name>
<keyword evidence="2" id="KW-1185">Reference proteome</keyword>
<evidence type="ECO:0000313" key="1">
    <source>
        <dbReference type="EMBL" id="ELR69473.1"/>
    </source>
</evidence>
<proteinExistence type="predicted"/>
<dbReference type="PANTHER" id="PTHR30528">
    <property type="entry name" value="CYTOPLASMIC PROTEIN"/>
    <property type="match status" value="1"/>
</dbReference>
<dbReference type="EMBL" id="AMZN01000072">
    <property type="protein sequence ID" value="ELR69473.1"/>
    <property type="molecule type" value="Genomic_DNA"/>
</dbReference>
<dbReference type="RefSeq" id="WP_009582164.1">
    <property type="nucleotide sequence ID" value="NZ_AMZN01000072.1"/>
</dbReference>
<gene>
    <name evidence="1" type="ORF">C900_05005</name>
</gene>
<dbReference type="InterPro" id="IPR009351">
    <property type="entry name" value="AlkZ-like"/>
</dbReference>
<evidence type="ECO:0000313" key="2">
    <source>
        <dbReference type="Proteomes" id="UP000011135"/>
    </source>
</evidence>
<protein>
    <submittedName>
        <fullName evidence="1">Putative cytoplasmic protein</fullName>
    </submittedName>
</protein>
<dbReference type="PATRIC" id="fig|1237149.3.peg.4473"/>
<dbReference type="PANTHER" id="PTHR30528:SF0">
    <property type="entry name" value="CYTOPLASMIC PROTEIN"/>
    <property type="match status" value="1"/>
</dbReference>
<dbReference type="Pfam" id="PF06224">
    <property type="entry name" value="AlkZ-like"/>
    <property type="match status" value="1"/>
</dbReference>